<keyword evidence="11" id="KW-0931">ER-Golgi transport</keyword>
<dbReference type="InterPro" id="IPR017441">
    <property type="entry name" value="Protein_kinase_ATP_BS"/>
</dbReference>
<dbReference type="GO" id="GO:0043066">
    <property type="term" value="P:negative regulation of apoptotic process"/>
    <property type="evidence" value="ECO:0007669"/>
    <property type="project" value="TreeGrafter"/>
</dbReference>
<keyword evidence="5" id="KW-0723">Serine/threonine-protein kinase</keyword>
<evidence type="ECO:0000256" key="1">
    <source>
        <dbReference type="ARBA" id="ARBA00004240"/>
    </source>
</evidence>
<evidence type="ECO:0000256" key="9">
    <source>
        <dbReference type="ARBA" id="ARBA00022824"/>
    </source>
</evidence>
<dbReference type="PROSITE" id="PS50011">
    <property type="entry name" value="PROTEIN_KINASE_DOM"/>
    <property type="match status" value="1"/>
</dbReference>
<dbReference type="Pfam" id="PF00069">
    <property type="entry name" value="Pkinase"/>
    <property type="match status" value="1"/>
</dbReference>
<feature type="domain" description="Protein kinase" evidence="15">
    <location>
        <begin position="336"/>
        <end position="592"/>
    </location>
</feature>
<comment type="catalytic activity">
    <reaction evidence="13">
        <text>L-seryl-[protein] + ATP = O-phospho-L-seryl-[protein] + ADP + H(+)</text>
        <dbReference type="Rhea" id="RHEA:17989"/>
        <dbReference type="Rhea" id="RHEA-COMP:9863"/>
        <dbReference type="Rhea" id="RHEA-COMP:11604"/>
        <dbReference type="ChEBI" id="CHEBI:15378"/>
        <dbReference type="ChEBI" id="CHEBI:29999"/>
        <dbReference type="ChEBI" id="CHEBI:30616"/>
        <dbReference type="ChEBI" id="CHEBI:83421"/>
        <dbReference type="ChEBI" id="CHEBI:456216"/>
        <dbReference type="EC" id="2.7.11.1"/>
    </reaction>
</comment>
<evidence type="ECO:0000256" key="6">
    <source>
        <dbReference type="ARBA" id="ARBA00022679"/>
    </source>
</evidence>
<gene>
    <name evidence="16" type="ORF">HF521_014935</name>
</gene>
<proteinExistence type="inferred from homology"/>
<dbReference type="Proteomes" id="UP000606274">
    <property type="component" value="Unassembled WGS sequence"/>
</dbReference>
<comment type="caution">
    <text evidence="16">The sequence shown here is derived from an EMBL/GenBank/DDBJ whole genome shotgun (WGS) entry which is preliminary data.</text>
</comment>
<evidence type="ECO:0000256" key="5">
    <source>
        <dbReference type="ARBA" id="ARBA00022527"/>
    </source>
</evidence>
<dbReference type="PROSITE" id="PS00108">
    <property type="entry name" value="PROTEIN_KINASE_ST"/>
    <property type="match status" value="1"/>
</dbReference>
<evidence type="ECO:0000256" key="14">
    <source>
        <dbReference type="PROSITE-ProRule" id="PRU10141"/>
    </source>
</evidence>
<dbReference type="SUPFAM" id="SSF56112">
    <property type="entry name" value="Protein kinase-like (PK-like)"/>
    <property type="match status" value="1"/>
</dbReference>
<dbReference type="Gene3D" id="3.30.200.20">
    <property type="entry name" value="Phosphorylase Kinase, domain 1"/>
    <property type="match status" value="1"/>
</dbReference>
<evidence type="ECO:0000259" key="15">
    <source>
        <dbReference type="PROSITE" id="PS50011"/>
    </source>
</evidence>
<feature type="binding site" evidence="14">
    <location>
        <position position="365"/>
    </location>
    <ligand>
        <name>ATP</name>
        <dbReference type="ChEBI" id="CHEBI:30616"/>
    </ligand>
</feature>
<evidence type="ECO:0000313" key="16">
    <source>
        <dbReference type="EMBL" id="KAF7687707.1"/>
    </source>
</evidence>
<evidence type="ECO:0000256" key="12">
    <source>
        <dbReference type="ARBA" id="ARBA00047899"/>
    </source>
</evidence>
<comment type="subcellular location">
    <subcellularLocation>
        <location evidence="1">Endoplasmic reticulum</location>
    </subcellularLocation>
</comment>
<protein>
    <recommendedName>
        <fullName evidence="3">non-specific serine/threonine protein kinase</fullName>
        <ecNumber evidence="3">2.7.11.1</ecNumber>
    </recommendedName>
</protein>
<evidence type="ECO:0000313" key="17">
    <source>
        <dbReference type="Proteomes" id="UP000606274"/>
    </source>
</evidence>
<dbReference type="Gene3D" id="1.10.510.10">
    <property type="entry name" value="Transferase(Phosphotransferase) domain 1"/>
    <property type="match status" value="1"/>
</dbReference>
<evidence type="ECO:0000256" key="7">
    <source>
        <dbReference type="ARBA" id="ARBA00022741"/>
    </source>
</evidence>
<reference evidence="16" key="1">
    <citation type="submission" date="2020-08" db="EMBL/GenBank/DDBJ databases">
        <title>Chromosome-level assembly of Southern catfish (Silurus meridionalis) provides insights into visual adaptation to the nocturnal and benthic lifestyles.</title>
        <authorList>
            <person name="Zhang Y."/>
            <person name="Wang D."/>
            <person name="Peng Z."/>
        </authorList>
    </citation>
    <scope>NUCLEOTIDE SEQUENCE</scope>
    <source>
        <strain evidence="16">SWU-2019-XX</strain>
        <tissue evidence="16">Muscle</tissue>
    </source>
</reference>
<accession>A0A8T0A909</accession>
<name>A0A8T0A909_SILME</name>
<keyword evidence="4" id="KW-0813">Transport</keyword>
<sequence length="623" mass="71633">MLRESMNMRKRLKMETFKADVVPCFLWKAWIPDVNVVAQPQIPQYTLLFPGPLMRDTLEKNNLIEYILEAQKLCLQHIYDPHQVENYFFWQIMELSCNENGKVNMCKIAPLLFNGYSMLKKKAPELNMNLKTWCIPLVQLLYSSGLDDERREAVIMMGDDLASRGLIYAAHICYVLAKVELGSRSQFQLIGCDRIPFGLMVQEQAFIRTEMYEYILSLSSGLAQPSFQIFKLCHASRLAMYGQLDLAREYCKTIAMAALSFPDSFKRTFYNRLLSMSLKLFEGKRTKSDWLMDIWQLRDIKLADTKLNIHIYECCRNIGKNLTLKPPNPGVFHLLYTVGEALGKGHFGYVNAGVQKKDGKKVAIKYIDKKSNIRLTSVPSRMYEVPLEVALMKAVSAQPRCNNVIALLDWFDLPNHIIMVLQHPSPCLNLSDYLQLQKNPLSEAQARKIMRQVVWATRHCTARGVIHRDIKTDNLLINTETLVVKLIDFGCGDWLLDTPYTDYAGANFLMPPEFLLHGKYMGIPATIWNLGIILYNLLTGDFPIKIDNDLYFGLLNLQPDVSPECFELIMWCLELNPELRPSFEDILGHEWFECGVQDNVQIPQGTNNVNRTQAPKNRKIKKC</sequence>
<dbReference type="PROSITE" id="PS00107">
    <property type="entry name" value="PROTEIN_KINASE_ATP"/>
    <property type="match status" value="1"/>
</dbReference>
<dbReference type="Pfam" id="PF12931">
    <property type="entry name" value="TPR_Sec16"/>
    <property type="match status" value="1"/>
</dbReference>
<keyword evidence="17" id="KW-1185">Reference proteome</keyword>
<keyword evidence="6" id="KW-0808">Transferase</keyword>
<dbReference type="InterPro" id="IPR051138">
    <property type="entry name" value="PIM_Ser/Thr_kinase"/>
</dbReference>
<evidence type="ECO:0000256" key="2">
    <source>
        <dbReference type="ARBA" id="ARBA00005505"/>
    </source>
</evidence>
<dbReference type="PANTHER" id="PTHR22984">
    <property type="entry name" value="SERINE/THREONINE-PROTEIN KINASE PIM"/>
    <property type="match status" value="1"/>
</dbReference>
<keyword evidence="8" id="KW-0418">Kinase</keyword>
<dbReference type="AlphaFoldDB" id="A0A8T0A909"/>
<evidence type="ECO:0000256" key="10">
    <source>
        <dbReference type="ARBA" id="ARBA00022840"/>
    </source>
</evidence>
<dbReference type="GO" id="GO:0005524">
    <property type="term" value="F:ATP binding"/>
    <property type="evidence" value="ECO:0007669"/>
    <property type="project" value="UniProtKB-UniRule"/>
</dbReference>
<dbReference type="EC" id="2.7.11.1" evidence="3"/>
<evidence type="ECO:0000256" key="3">
    <source>
        <dbReference type="ARBA" id="ARBA00012513"/>
    </source>
</evidence>
<dbReference type="InterPro" id="IPR024298">
    <property type="entry name" value="Sec16_Sec23-bd"/>
</dbReference>
<comment type="similarity">
    <text evidence="2">Belongs to the protein kinase superfamily. CAMK Ser/Thr protein kinase family. PIM subfamily.</text>
</comment>
<dbReference type="GO" id="GO:0004674">
    <property type="term" value="F:protein serine/threonine kinase activity"/>
    <property type="evidence" value="ECO:0007669"/>
    <property type="project" value="UniProtKB-KW"/>
</dbReference>
<dbReference type="GO" id="GO:0007346">
    <property type="term" value="P:regulation of mitotic cell cycle"/>
    <property type="evidence" value="ECO:0007669"/>
    <property type="project" value="TreeGrafter"/>
</dbReference>
<dbReference type="InterPro" id="IPR011009">
    <property type="entry name" value="Kinase-like_dom_sf"/>
</dbReference>
<dbReference type="InterPro" id="IPR000719">
    <property type="entry name" value="Prot_kinase_dom"/>
</dbReference>
<evidence type="ECO:0000256" key="13">
    <source>
        <dbReference type="ARBA" id="ARBA00048679"/>
    </source>
</evidence>
<dbReference type="InterPro" id="IPR008271">
    <property type="entry name" value="Ser/Thr_kinase_AS"/>
</dbReference>
<dbReference type="SMART" id="SM00220">
    <property type="entry name" value="S_TKc"/>
    <property type="match status" value="1"/>
</dbReference>
<keyword evidence="9" id="KW-0256">Endoplasmic reticulum</keyword>
<dbReference type="GO" id="GO:0005783">
    <property type="term" value="C:endoplasmic reticulum"/>
    <property type="evidence" value="ECO:0007669"/>
    <property type="project" value="UniProtKB-SubCell"/>
</dbReference>
<dbReference type="PANTHER" id="PTHR22984:SF11">
    <property type="entry name" value="AURORA KINASE-RELATED"/>
    <property type="match status" value="1"/>
</dbReference>
<dbReference type="OrthoDB" id="8918348at2759"/>
<keyword evidence="10 14" id="KW-0067">ATP-binding</keyword>
<organism evidence="16 17">
    <name type="scientific">Silurus meridionalis</name>
    <name type="common">Southern catfish</name>
    <name type="synonym">Silurus soldatovi meridionalis</name>
    <dbReference type="NCBI Taxonomy" id="175797"/>
    <lineage>
        <taxon>Eukaryota</taxon>
        <taxon>Metazoa</taxon>
        <taxon>Chordata</taxon>
        <taxon>Craniata</taxon>
        <taxon>Vertebrata</taxon>
        <taxon>Euteleostomi</taxon>
        <taxon>Actinopterygii</taxon>
        <taxon>Neopterygii</taxon>
        <taxon>Teleostei</taxon>
        <taxon>Ostariophysi</taxon>
        <taxon>Siluriformes</taxon>
        <taxon>Siluridae</taxon>
        <taxon>Silurus</taxon>
    </lineage>
</organism>
<comment type="catalytic activity">
    <reaction evidence="12">
        <text>L-threonyl-[protein] + ATP = O-phospho-L-threonyl-[protein] + ADP + H(+)</text>
        <dbReference type="Rhea" id="RHEA:46608"/>
        <dbReference type="Rhea" id="RHEA-COMP:11060"/>
        <dbReference type="Rhea" id="RHEA-COMP:11605"/>
        <dbReference type="ChEBI" id="CHEBI:15378"/>
        <dbReference type="ChEBI" id="CHEBI:30013"/>
        <dbReference type="ChEBI" id="CHEBI:30616"/>
        <dbReference type="ChEBI" id="CHEBI:61977"/>
        <dbReference type="ChEBI" id="CHEBI:456216"/>
        <dbReference type="EC" id="2.7.11.1"/>
    </reaction>
</comment>
<dbReference type="GO" id="GO:0016192">
    <property type="term" value="P:vesicle-mediated transport"/>
    <property type="evidence" value="ECO:0007669"/>
    <property type="project" value="UniProtKB-KW"/>
</dbReference>
<keyword evidence="7 14" id="KW-0547">Nucleotide-binding</keyword>
<evidence type="ECO:0000256" key="4">
    <source>
        <dbReference type="ARBA" id="ARBA00022448"/>
    </source>
</evidence>
<dbReference type="EMBL" id="JABFDY010000027">
    <property type="protein sequence ID" value="KAF7687707.1"/>
    <property type="molecule type" value="Genomic_DNA"/>
</dbReference>
<evidence type="ECO:0000256" key="11">
    <source>
        <dbReference type="ARBA" id="ARBA00022892"/>
    </source>
</evidence>
<evidence type="ECO:0000256" key="8">
    <source>
        <dbReference type="ARBA" id="ARBA00022777"/>
    </source>
</evidence>